<keyword evidence="2" id="KW-0645">Protease</keyword>
<proteinExistence type="predicted"/>
<dbReference type="EC" id="3.4.13.19" evidence="2"/>
<dbReference type="Pfam" id="PF01244">
    <property type="entry name" value="Peptidase_M19"/>
    <property type="match status" value="1"/>
</dbReference>
<dbReference type="InterPro" id="IPR032466">
    <property type="entry name" value="Metal_Hydrolase"/>
</dbReference>
<dbReference type="PANTHER" id="PTHR10443:SF12">
    <property type="entry name" value="DIPEPTIDASE"/>
    <property type="match status" value="1"/>
</dbReference>
<keyword evidence="3" id="KW-1185">Reference proteome</keyword>
<accession>A0A7W6GPI0</accession>
<comment type="caution">
    <text evidence="2">The sequence shown here is derived from an EMBL/GenBank/DDBJ whole genome shotgun (WGS) entry which is preliminary data.</text>
</comment>
<dbReference type="SUPFAM" id="SSF51556">
    <property type="entry name" value="Metallo-dependent hydrolases"/>
    <property type="match status" value="1"/>
</dbReference>
<evidence type="ECO:0000313" key="3">
    <source>
        <dbReference type="Proteomes" id="UP000552757"/>
    </source>
</evidence>
<organism evidence="2 3">
    <name type="scientific">Sphingobium fontiphilum</name>
    <dbReference type="NCBI Taxonomy" id="944425"/>
    <lineage>
        <taxon>Bacteria</taxon>
        <taxon>Pseudomonadati</taxon>
        <taxon>Pseudomonadota</taxon>
        <taxon>Alphaproteobacteria</taxon>
        <taxon>Sphingomonadales</taxon>
        <taxon>Sphingomonadaceae</taxon>
        <taxon>Sphingobium</taxon>
    </lineage>
</organism>
<keyword evidence="2" id="KW-0378">Hydrolase</keyword>
<dbReference type="GO" id="GO:0070573">
    <property type="term" value="F:metallodipeptidase activity"/>
    <property type="evidence" value="ECO:0007669"/>
    <property type="project" value="InterPro"/>
</dbReference>
<dbReference type="GO" id="GO:0006508">
    <property type="term" value="P:proteolysis"/>
    <property type="evidence" value="ECO:0007669"/>
    <property type="project" value="InterPro"/>
</dbReference>
<name>A0A7W6GPI0_9SPHN</name>
<dbReference type="Gene3D" id="3.20.20.140">
    <property type="entry name" value="Metal-dependent hydrolases"/>
    <property type="match status" value="1"/>
</dbReference>
<dbReference type="CDD" id="cd01301">
    <property type="entry name" value="rDP_like"/>
    <property type="match status" value="1"/>
</dbReference>
<dbReference type="RefSeq" id="WP_183956323.1">
    <property type="nucleotide sequence ID" value="NZ_JACIEB010000008.1"/>
</dbReference>
<gene>
    <name evidence="2" type="ORF">GGR44_003074</name>
</gene>
<feature type="signal peptide" evidence="1">
    <location>
        <begin position="1"/>
        <end position="22"/>
    </location>
</feature>
<dbReference type="InterPro" id="IPR008257">
    <property type="entry name" value="Pept_M19"/>
</dbReference>
<dbReference type="PANTHER" id="PTHR10443">
    <property type="entry name" value="MICROSOMAL DIPEPTIDASE"/>
    <property type="match status" value="1"/>
</dbReference>
<dbReference type="Proteomes" id="UP000552757">
    <property type="component" value="Unassembled WGS sequence"/>
</dbReference>
<sequence length="425" mass="45454">MKRPLLAALLLAAALPFPALHAATDPYAARVAKVLKATPLIDGHNDWAEALADHAKDARWTMALDRLDPKVYQTDIERLGAGMVGGQFWSVWVSADLPTLQQVQDTLEQIALVRSWAERYPARFQLATTAQQVRAAHRAGRIASMIGVEGGGQIDGSLAVLRAYRALGAGYLTLTHSRTIAWADSATDNPQHDGLTPFGEAVVRELNRLGMLVDLSHVSEATMLDAIRVSRAPVIFSHSNARALCDTPRNVSDRVLRAVAANGGVVMVNYAPQYVLEARRVWGAARSAEIARNNAPPFGGLHIGDPEGAKAALAAWEKANPEPVATLAMVADHIDHIARVAGVDHVGIGSDYDGVGRMPEGLTGVETYPALLTELMRRGWTDADIAKLAGENVLRVMGKAEEVAEGLKGEPIGTGVERADIGLKP</sequence>
<evidence type="ECO:0000313" key="2">
    <source>
        <dbReference type="EMBL" id="MBB3983386.1"/>
    </source>
</evidence>
<dbReference type="AlphaFoldDB" id="A0A7W6GPI0"/>
<dbReference type="PROSITE" id="PS51365">
    <property type="entry name" value="RENAL_DIPEPTIDASE_2"/>
    <property type="match status" value="1"/>
</dbReference>
<protein>
    <submittedName>
        <fullName evidence="2">Membrane dipeptidase</fullName>
        <ecNumber evidence="2">3.4.13.19</ecNumber>
    </submittedName>
</protein>
<reference evidence="2 3" key="1">
    <citation type="submission" date="2020-08" db="EMBL/GenBank/DDBJ databases">
        <title>Genomic Encyclopedia of Type Strains, Phase IV (KMG-IV): sequencing the most valuable type-strain genomes for metagenomic binning, comparative biology and taxonomic classification.</title>
        <authorList>
            <person name="Goeker M."/>
        </authorList>
    </citation>
    <scope>NUCLEOTIDE SEQUENCE [LARGE SCALE GENOMIC DNA]</scope>
    <source>
        <strain evidence="2 3">DSM 29348</strain>
    </source>
</reference>
<feature type="chain" id="PRO_5030624122" evidence="1">
    <location>
        <begin position="23"/>
        <end position="425"/>
    </location>
</feature>
<dbReference type="EMBL" id="JACIEB010000008">
    <property type="protein sequence ID" value="MBB3983386.1"/>
    <property type="molecule type" value="Genomic_DNA"/>
</dbReference>
<keyword evidence="2" id="KW-0224">Dipeptidase</keyword>
<evidence type="ECO:0000256" key="1">
    <source>
        <dbReference type="SAM" id="SignalP"/>
    </source>
</evidence>
<keyword evidence="1" id="KW-0732">Signal</keyword>